<dbReference type="InterPro" id="IPR017853">
    <property type="entry name" value="GH"/>
</dbReference>
<feature type="region of interest" description="Disordered" evidence="1">
    <location>
        <begin position="302"/>
        <end position="325"/>
    </location>
</feature>
<accession>A0A1H1U0N8</accession>
<protein>
    <recommendedName>
        <fullName evidence="5">Glycosidase-like protein</fullName>
    </recommendedName>
</protein>
<dbReference type="STRING" id="487184.SAMN05216421_1932"/>
<evidence type="ECO:0000313" key="3">
    <source>
        <dbReference type="EMBL" id="SDS65891.1"/>
    </source>
</evidence>
<dbReference type="Pfam" id="PF22612">
    <property type="entry name" value="GH113"/>
    <property type="match status" value="1"/>
</dbReference>
<evidence type="ECO:0000313" key="4">
    <source>
        <dbReference type="Proteomes" id="UP000243207"/>
    </source>
</evidence>
<evidence type="ECO:0000256" key="1">
    <source>
        <dbReference type="SAM" id="MobiDB-lite"/>
    </source>
</evidence>
<organism evidence="3 4">
    <name type="scientific">Halopseudomonas xinjiangensis</name>
    <dbReference type="NCBI Taxonomy" id="487184"/>
    <lineage>
        <taxon>Bacteria</taxon>
        <taxon>Pseudomonadati</taxon>
        <taxon>Pseudomonadota</taxon>
        <taxon>Gammaproteobacteria</taxon>
        <taxon>Pseudomonadales</taxon>
        <taxon>Pseudomonadaceae</taxon>
        <taxon>Halopseudomonas</taxon>
    </lineage>
</organism>
<keyword evidence="4" id="KW-1185">Reference proteome</keyword>
<dbReference type="CDD" id="cd19608">
    <property type="entry name" value="GH113_mannanase-like"/>
    <property type="match status" value="1"/>
</dbReference>
<proteinExistence type="predicted"/>
<dbReference type="RefSeq" id="WP_197673842.1">
    <property type="nucleotide sequence ID" value="NZ_LT629736.1"/>
</dbReference>
<dbReference type="InterPro" id="IPR055151">
    <property type="entry name" value="GH113"/>
</dbReference>
<dbReference type="EMBL" id="LT629736">
    <property type="protein sequence ID" value="SDS65891.1"/>
    <property type="molecule type" value="Genomic_DNA"/>
</dbReference>
<evidence type="ECO:0008006" key="5">
    <source>
        <dbReference type="Google" id="ProtNLM"/>
    </source>
</evidence>
<dbReference type="Proteomes" id="UP000243207">
    <property type="component" value="Chromosome I"/>
</dbReference>
<feature type="chain" id="PRO_5009261691" description="Glycosidase-like protein" evidence="2">
    <location>
        <begin position="21"/>
        <end position="325"/>
    </location>
</feature>
<name>A0A1H1U0N8_9GAMM</name>
<keyword evidence="2" id="KW-0732">Signal</keyword>
<sequence>MAKRTLMFLAVLLLPLVGCTQQPEFWIGANVKVAGDAGWDSEEAKRSLQQLADSGADRALLVAFTWQAQTDSNDPVIGSDSSPEMIQAGLRQMKQVGLVPVLKIHLWIPDRWAGDAQPTDPDAWFDAYREAVLPLARVAEQEQVPALVVGTELRNLEQSGKWPGLVAAVREVYSGKVLYVTDSLQRAEEFPHWGVFDVVGSSLYPALPSEPMQRDTQMREAADRLVLLGERHQKPVWVAEVGLRSADDVLAAPWKSPEEVELPVDLELQKTILEKWKTVLDRPGIEGMGIWCWYTNPDAGGENDTDFTVQNKPAESIFRDPPAGP</sequence>
<gene>
    <name evidence="3" type="ORF">SAMN05216421_1932</name>
</gene>
<dbReference type="AlphaFoldDB" id="A0A1H1U0N8"/>
<dbReference type="SUPFAM" id="SSF51445">
    <property type="entry name" value="(Trans)glycosidases"/>
    <property type="match status" value="1"/>
</dbReference>
<dbReference type="Gene3D" id="3.20.20.80">
    <property type="entry name" value="Glycosidases"/>
    <property type="match status" value="1"/>
</dbReference>
<evidence type="ECO:0000256" key="2">
    <source>
        <dbReference type="SAM" id="SignalP"/>
    </source>
</evidence>
<feature type="signal peptide" evidence="2">
    <location>
        <begin position="1"/>
        <end position="20"/>
    </location>
</feature>
<reference evidence="4" key="1">
    <citation type="submission" date="2016-10" db="EMBL/GenBank/DDBJ databases">
        <authorList>
            <person name="Varghese N."/>
            <person name="Submissions S."/>
        </authorList>
    </citation>
    <scope>NUCLEOTIDE SEQUENCE [LARGE SCALE GENOMIC DNA]</scope>
    <source>
        <strain evidence="4">NRRL B-51270</strain>
    </source>
</reference>